<evidence type="ECO:0000313" key="2">
    <source>
        <dbReference type="Proteomes" id="UP000002608"/>
    </source>
</evidence>
<dbReference type="eggNOG" id="COG2841">
    <property type="taxonomic scope" value="Bacteria"/>
</dbReference>
<dbReference type="EMBL" id="CP000851">
    <property type="protein sequence ID" value="ABV88550.1"/>
    <property type="molecule type" value="Genomic_DNA"/>
</dbReference>
<dbReference type="Proteomes" id="UP000002608">
    <property type="component" value="Chromosome"/>
</dbReference>
<organism evidence="1 2">
    <name type="scientific">Shewanella pealeana (strain ATCC 700345 / ANG-SQ1)</name>
    <dbReference type="NCBI Taxonomy" id="398579"/>
    <lineage>
        <taxon>Bacteria</taxon>
        <taxon>Pseudomonadati</taxon>
        <taxon>Pseudomonadota</taxon>
        <taxon>Gammaproteobacteria</taxon>
        <taxon>Alteromonadales</taxon>
        <taxon>Shewanellaceae</taxon>
        <taxon>Shewanella</taxon>
    </lineage>
</organism>
<dbReference type="STRING" id="398579.Spea_3234"/>
<name>A8H7L3_SHEPA</name>
<dbReference type="Gene3D" id="6.10.280.50">
    <property type="match status" value="1"/>
</dbReference>
<accession>A8H7L3</accession>
<dbReference type="Pfam" id="PF04325">
    <property type="entry name" value="DUF465"/>
    <property type="match status" value="1"/>
</dbReference>
<reference evidence="1 2" key="1">
    <citation type="submission" date="2007-10" db="EMBL/GenBank/DDBJ databases">
        <title>Complete sequence of Shewanella pealeana ATCC 700345.</title>
        <authorList>
            <consortium name="US DOE Joint Genome Institute"/>
            <person name="Copeland A."/>
            <person name="Lucas S."/>
            <person name="Lapidus A."/>
            <person name="Barry K."/>
            <person name="Glavina del Rio T."/>
            <person name="Dalin E."/>
            <person name="Tice H."/>
            <person name="Pitluck S."/>
            <person name="Chertkov O."/>
            <person name="Brettin T."/>
            <person name="Bruce D."/>
            <person name="Detter J.C."/>
            <person name="Han C."/>
            <person name="Schmutz J."/>
            <person name="Larimer F."/>
            <person name="Land M."/>
            <person name="Hauser L."/>
            <person name="Kyrpides N."/>
            <person name="Kim E."/>
            <person name="Zhao J.-S.Z."/>
            <person name="Manno D."/>
            <person name="Hawari J."/>
            <person name="Richardson P."/>
        </authorList>
    </citation>
    <scope>NUCLEOTIDE SEQUENCE [LARGE SCALE GENOMIC DNA]</scope>
    <source>
        <strain evidence="2">ATCC 700345 / ANG-SQ1</strain>
    </source>
</reference>
<gene>
    <name evidence="1" type="ordered locus">Spea_3234</name>
</gene>
<dbReference type="OrthoDB" id="1263265at2"/>
<protein>
    <recommendedName>
        <fullName evidence="3">DUF465 domain-containing protein</fullName>
    </recommendedName>
</protein>
<evidence type="ECO:0008006" key="3">
    <source>
        <dbReference type="Google" id="ProtNLM"/>
    </source>
</evidence>
<sequence length="82" mass="9532">MLGEDHSLVHEFPEYQNIIVKLCQSDDAFAKDTKHYNALDKEIRDLELRGAPIDDDAMHQLKHDRAELKDSLFYRLSKSSSQ</sequence>
<dbReference type="RefSeq" id="WP_012156451.1">
    <property type="nucleotide sequence ID" value="NC_009901.1"/>
</dbReference>
<dbReference type="InterPro" id="IPR038444">
    <property type="entry name" value="DUF465_sf"/>
</dbReference>
<dbReference type="AlphaFoldDB" id="A8H7L3"/>
<dbReference type="KEGG" id="spl:Spea_3234"/>
<dbReference type="InterPro" id="IPR007420">
    <property type="entry name" value="DUF465"/>
</dbReference>
<keyword evidence="2" id="KW-1185">Reference proteome</keyword>
<proteinExistence type="predicted"/>
<dbReference type="HOGENOM" id="CLU_165482_0_0_6"/>
<evidence type="ECO:0000313" key="1">
    <source>
        <dbReference type="EMBL" id="ABV88550.1"/>
    </source>
</evidence>